<dbReference type="SUPFAM" id="SSF64484">
    <property type="entry name" value="beta and beta-prime subunits of DNA dependent RNA-polymerase"/>
    <property type="match status" value="1"/>
</dbReference>
<dbReference type="GO" id="GO:0000428">
    <property type="term" value="C:DNA-directed RNA polymerase complex"/>
    <property type="evidence" value="ECO:0007669"/>
    <property type="project" value="UniProtKB-KW"/>
</dbReference>
<comment type="catalytic activity">
    <reaction evidence="7">
        <text>RNA(n) + a ribonucleoside 5'-triphosphate = RNA(n+1) + diphosphate</text>
        <dbReference type="Rhea" id="RHEA:21248"/>
        <dbReference type="Rhea" id="RHEA-COMP:14527"/>
        <dbReference type="Rhea" id="RHEA-COMP:17342"/>
        <dbReference type="ChEBI" id="CHEBI:33019"/>
        <dbReference type="ChEBI" id="CHEBI:61557"/>
        <dbReference type="ChEBI" id="CHEBI:140395"/>
        <dbReference type="EC" id="2.7.7.6"/>
    </reaction>
</comment>
<feature type="domain" description="DNA-directed RNA polymerase subunit 2 hybrid-binding" evidence="8">
    <location>
        <begin position="646"/>
        <end position="784"/>
    </location>
</feature>
<feature type="domain" description="DNA-directed RNA polymerase subunit 2 hybrid-binding" evidence="8">
    <location>
        <begin position="501"/>
        <end position="546"/>
    </location>
</feature>
<dbReference type="GO" id="GO:0006351">
    <property type="term" value="P:DNA-templated transcription"/>
    <property type="evidence" value="ECO:0007669"/>
    <property type="project" value="InterPro"/>
</dbReference>
<dbReference type="PANTHER" id="PTHR20856">
    <property type="entry name" value="DNA-DIRECTED RNA POLYMERASE I SUBUNIT 2"/>
    <property type="match status" value="1"/>
</dbReference>
<protein>
    <recommendedName>
        <fullName evidence="7">DNA-directed RNA polymerase subunit beta</fullName>
        <ecNumber evidence="7">2.7.7.6</ecNumber>
    </recommendedName>
</protein>
<dbReference type="FunFam" id="2.40.270.10:FF:000022">
    <property type="match status" value="1"/>
</dbReference>
<dbReference type="InterPro" id="IPR037034">
    <property type="entry name" value="RNA_pol_Rpb2_2_sf"/>
</dbReference>
<dbReference type="CDD" id="cd00653">
    <property type="entry name" value="RNA_pol_B_RPB2"/>
    <property type="match status" value="1"/>
</dbReference>
<comment type="function">
    <text evidence="7">DNA-dependent RNA polymerase catalyzes the transcription of DNA into RNA using the four ribonucleoside triphosphates as substrates.</text>
</comment>
<dbReference type="Pfam" id="PF04563">
    <property type="entry name" value="RNA_pol_Rpb2_1"/>
    <property type="match status" value="1"/>
</dbReference>
<feature type="domain" description="RNA polymerase beta subunit protrusion" evidence="10">
    <location>
        <begin position="58"/>
        <end position="294"/>
    </location>
</feature>
<keyword evidence="3 7" id="KW-0808">Transferase</keyword>
<gene>
    <name evidence="12" type="ORF">GHT06_017223</name>
</gene>
<evidence type="ECO:0000259" key="9">
    <source>
        <dbReference type="Pfam" id="PF04560"/>
    </source>
</evidence>
<dbReference type="EMBL" id="WJBH02000006">
    <property type="protein sequence ID" value="KAI9557395.1"/>
    <property type="molecule type" value="Genomic_DNA"/>
</dbReference>
<dbReference type="PROSITE" id="PS01166">
    <property type="entry name" value="RNA_POL_BETA"/>
    <property type="match status" value="1"/>
</dbReference>
<evidence type="ECO:0000256" key="3">
    <source>
        <dbReference type="ARBA" id="ARBA00022679"/>
    </source>
</evidence>
<reference evidence="12 13" key="1">
    <citation type="submission" date="2022-05" db="EMBL/GenBank/DDBJ databases">
        <title>A multi-omics perspective on studying reproductive biology in Daphnia sinensis.</title>
        <authorList>
            <person name="Jia J."/>
        </authorList>
    </citation>
    <scope>NUCLEOTIDE SEQUENCE [LARGE SCALE GENOMIC DNA]</scope>
    <source>
        <strain evidence="12 13">WSL</strain>
    </source>
</reference>
<evidence type="ECO:0000256" key="5">
    <source>
        <dbReference type="ARBA" id="ARBA00023163"/>
    </source>
</evidence>
<dbReference type="EC" id="2.7.7.6" evidence="7"/>
<dbReference type="InterPro" id="IPR007645">
    <property type="entry name" value="RNA_pol_Rpb2_3"/>
</dbReference>
<dbReference type="InterPro" id="IPR014724">
    <property type="entry name" value="RNA_pol_RPB2_OB-fold"/>
</dbReference>
<dbReference type="InterPro" id="IPR037033">
    <property type="entry name" value="DNA-dir_RNAP_su2_hyb_sf"/>
</dbReference>
<dbReference type="InterPro" id="IPR007120">
    <property type="entry name" value="DNA-dir_RNAP_su2_dom"/>
</dbReference>
<dbReference type="Gene3D" id="3.90.1110.10">
    <property type="entry name" value="RNA polymerase Rpb2, domain 2"/>
    <property type="match status" value="1"/>
</dbReference>
<keyword evidence="2 7" id="KW-0240">DNA-directed RNA polymerase</keyword>
<dbReference type="InterPro" id="IPR007121">
    <property type="entry name" value="RNA_pol_bsu_CS"/>
</dbReference>
<dbReference type="GO" id="GO:0032549">
    <property type="term" value="F:ribonucleoside binding"/>
    <property type="evidence" value="ECO:0007669"/>
    <property type="project" value="InterPro"/>
</dbReference>
<keyword evidence="5 7" id="KW-0804">Transcription</keyword>
<evidence type="ECO:0000259" key="8">
    <source>
        <dbReference type="Pfam" id="PF00562"/>
    </source>
</evidence>
<dbReference type="Gene3D" id="3.90.1800.10">
    <property type="entry name" value="RNA polymerase alpha subunit dimerisation domain"/>
    <property type="match status" value="1"/>
</dbReference>
<evidence type="ECO:0000256" key="6">
    <source>
        <dbReference type="RuleBase" id="RU000434"/>
    </source>
</evidence>
<dbReference type="Pfam" id="PF04560">
    <property type="entry name" value="RNA_pol_Rpb2_7"/>
    <property type="match status" value="1"/>
</dbReference>
<proteinExistence type="inferred from homology"/>
<keyword evidence="13" id="KW-1185">Reference proteome</keyword>
<evidence type="ECO:0000313" key="12">
    <source>
        <dbReference type="EMBL" id="KAI9557395.1"/>
    </source>
</evidence>
<dbReference type="Pfam" id="PF00562">
    <property type="entry name" value="RNA_pol_Rpb2_6"/>
    <property type="match status" value="2"/>
</dbReference>
<dbReference type="GO" id="GO:0003677">
    <property type="term" value="F:DNA binding"/>
    <property type="evidence" value="ECO:0007669"/>
    <property type="project" value="InterPro"/>
</dbReference>
<evidence type="ECO:0000259" key="10">
    <source>
        <dbReference type="Pfam" id="PF04563"/>
    </source>
</evidence>
<dbReference type="InterPro" id="IPR007644">
    <property type="entry name" value="RNA_pol_bsu_protrusion"/>
</dbReference>
<dbReference type="Proteomes" id="UP000820818">
    <property type="component" value="Linkage Group LG6"/>
</dbReference>
<name>A0AAD5L742_9CRUS</name>
<comment type="similarity">
    <text evidence="1 6">Belongs to the RNA polymerase beta chain family.</text>
</comment>
<dbReference type="GO" id="GO:0003899">
    <property type="term" value="F:DNA-directed RNA polymerase activity"/>
    <property type="evidence" value="ECO:0007669"/>
    <property type="project" value="UniProtKB-EC"/>
</dbReference>
<evidence type="ECO:0000256" key="2">
    <source>
        <dbReference type="ARBA" id="ARBA00022478"/>
    </source>
</evidence>
<dbReference type="InterPro" id="IPR015712">
    <property type="entry name" value="DNA-dir_RNA_pol_su2"/>
</dbReference>
<dbReference type="Gene3D" id="2.40.50.150">
    <property type="match status" value="1"/>
</dbReference>
<evidence type="ECO:0000256" key="7">
    <source>
        <dbReference type="RuleBase" id="RU363031"/>
    </source>
</evidence>
<accession>A0AAD5L742</accession>
<feature type="domain" description="RNA polymerase Rpb2" evidence="11">
    <location>
        <begin position="350"/>
        <end position="374"/>
    </location>
</feature>
<evidence type="ECO:0000256" key="1">
    <source>
        <dbReference type="ARBA" id="ARBA00006835"/>
    </source>
</evidence>
<dbReference type="Gene3D" id="3.90.1100.10">
    <property type="match status" value="1"/>
</dbReference>
<evidence type="ECO:0000259" key="11">
    <source>
        <dbReference type="Pfam" id="PF04565"/>
    </source>
</evidence>
<dbReference type="InterPro" id="IPR007641">
    <property type="entry name" value="RNA_pol_Rpb2_7"/>
</dbReference>
<sequence length="884" mass="100426">MGSSSASVKIRISINFFLVVSHADQTFYLKYFSRLITPHECRLRNMTYSVPVTVDIKNECPCDYGGCFIVFGNEKVIVIQEQMLKIRMIVELDRKGNMSSQVMSSTHGTKTLTNVTMNKGKYYLKQHSFQNLRLTFISFEHFKDIPVVIVFKAMEILADKELVLMMCARASIFTQQKIFGQQAIFGELKKKTPVEEAREMLATAVLVHVPVTKAIYLALMIHRVIQAENDPTSIDRDYNENNRMELAGSLLSLLFKDLFKRINFELKVKADKNIPKVKAVQFEALKHIRTDHITLGLENAIATVLLKFLLVCYSKSVALQGVTQMLCRLSLISRLGMMIQVNSQFEKTRVLCPSDTPEGEGCGLVKNIALMTHITTEAEEEPSFGLQKTWKLKMFIYSVAKRDQRPEYIHFNILGLVQNYQCLNRYFKLAPVYISCNRGRLCRPYIIVRNGKSALIVRHMQELADGFRTFEDFIHEGLIEYLDVNEENDGNTAPVTLLGVCAGLIPYPHHNQSPRNTYQCAMGKQAMGTIACNQRNRIDSLLYNLLFVPSLFFHIFPLGYGWCLVYKNAKCVLKRYNNRSSDRKPTWKHKSIDMDGFACVSPPVLINKIMPTVPVVTVAPGAPAKAPMPEYRDVPITKLCFLLMPKRKRNIIKIQLRHTWRPEIGDKFSSQHGQKGVTYVIKNPYGFPSRMTVGKLIWLEKPGSWKENFTTSSHLADQRYDDEEWIVHGYNYQSKGCFTFGTTGEQLTTYFHFGPVYYQMLKHMVHARSHGSRAILTQKPTEGRVCDGGLSLGETERDCLFAYGSSMLILERLMFSSGAFEVDVCNQCGLVGMQSLDHPTVTPDGTPTPASFSLQEFQSLNIAPQIQNSVNISTFKELNSIAQP</sequence>
<dbReference type="AlphaFoldDB" id="A0AAD5L742"/>
<dbReference type="Gene3D" id="2.40.270.10">
    <property type="entry name" value="DNA-directed RNA polymerase, subunit 2, domain 6"/>
    <property type="match status" value="2"/>
</dbReference>
<dbReference type="Pfam" id="PF04565">
    <property type="entry name" value="RNA_pol_Rpb2_3"/>
    <property type="match status" value="1"/>
</dbReference>
<comment type="caution">
    <text evidence="12">The sequence shown here is derived from an EMBL/GenBank/DDBJ whole genome shotgun (WGS) entry which is preliminary data.</text>
</comment>
<evidence type="ECO:0000256" key="4">
    <source>
        <dbReference type="ARBA" id="ARBA00022695"/>
    </source>
</evidence>
<organism evidence="12 13">
    <name type="scientific">Daphnia sinensis</name>
    <dbReference type="NCBI Taxonomy" id="1820382"/>
    <lineage>
        <taxon>Eukaryota</taxon>
        <taxon>Metazoa</taxon>
        <taxon>Ecdysozoa</taxon>
        <taxon>Arthropoda</taxon>
        <taxon>Crustacea</taxon>
        <taxon>Branchiopoda</taxon>
        <taxon>Diplostraca</taxon>
        <taxon>Cladocera</taxon>
        <taxon>Anomopoda</taxon>
        <taxon>Daphniidae</taxon>
        <taxon>Daphnia</taxon>
        <taxon>Daphnia similis group</taxon>
    </lineage>
</organism>
<feature type="domain" description="RNA polymerase Rpb2" evidence="9">
    <location>
        <begin position="788"/>
        <end position="867"/>
    </location>
</feature>
<keyword evidence="4 7" id="KW-0548">Nucleotidyltransferase</keyword>
<evidence type="ECO:0000313" key="13">
    <source>
        <dbReference type="Proteomes" id="UP000820818"/>
    </source>
</evidence>